<organism evidence="2 3">
    <name type="scientific">Vitis vinifera</name>
    <name type="common">Grape</name>
    <dbReference type="NCBI Taxonomy" id="29760"/>
    <lineage>
        <taxon>Eukaryota</taxon>
        <taxon>Viridiplantae</taxon>
        <taxon>Streptophyta</taxon>
        <taxon>Embryophyta</taxon>
        <taxon>Tracheophyta</taxon>
        <taxon>Spermatophyta</taxon>
        <taxon>Magnoliopsida</taxon>
        <taxon>eudicotyledons</taxon>
        <taxon>Gunneridae</taxon>
        <taxon>Pentapetalae</taxon>
        <taxon>rosids</taxon>
        <taxon>Vitales</taxon>
        <taxon>Vitaceae</taxon>
        <taxon>Viteae</taxon>
        <taxon>Vitis</taxon>
    </lineage>
</organism>
<comment type="caution">
    <text evidence="2">The sequence shown here is derived from an EMBL/GenBank/DDBJ whole genome shotgun (WGS) entry which is preliminary data.</text>
</comment>
<feature type="transmembrane region" description="Helical" evidence="1">
    <location>
        <begin position="151"/>
        <end position="169"/>
    </location>
</feature>
<name>A0A438BQI0_VITVI</name>
<dbReference type="EMBL" id="QGNW01002661">
    <property type="protein sequence ID" value="RVW13211.1"/>
    <property type="molecule type" value="Genomic_DNA"/>
</dbReference>
<protein>
    <submittedName>
        <fullName evidence="2">Uncharacterized protein</fullName>
    </submittedName>
</protein>
<feature type="transmembrane region" description="Helical" evidence="1">
    <location>
        <begin position="175"/>
        <end position="201"/>
    </location>
</feature>
<gene>
    <name evidence="2" type="ORF">CK203_105027</name>
</gene>
<evidence type="ECO:0000313" key="2">
    <source>
        <dbReference type="EMBL" id="RVW13211.1"/>
    </source>
</evidence>
<reference evidence="2 3" key="1">
    <citation type="journal article" date="2018" name="PLoS Genet.">
        <title>Population sequencing reveals clonal diversity and ancestral inbreeding in the grapevine cultivar Chardonnay.</title>
        <authorList>
            <person name="Roach M.J."/>
            <person name="Johnson D.L."/>
            <person name="Bohlmann J."/>
            <person name="van Vuuren H.J."/>
            <person name="Jones S.J."/>
            <person name="Pretorius I.S."/>
            <person name="Schmidt S.A."/>
            <person name="Borneman A.R."/>
        </authorList>
    </citation>
    <scope>NUCLEOTIDE SEQUENCE [LARGE SCALE GENOMIC DNA]</scope>
    <source>
        <strain evidence="3">cv. Chardonnay</strain>
        <tissue evidence="2">Leaf</tissue>
    </source>
</reference>
<keyword evidence="1" id="KW-1133">Transmembrane helix</keyword>
<sequence length="234" mass="26534">MEDLLPSFCKEAEQVAVIRPGRSKGSWHYVLYNFPSACIHFFSCPLLPSYLVVKQMVFNHKTFFPFQSSVALYDTATPSARKLQEYCNSLSDYRGEQHPQYTIMFTLNATELSAFLVLLSFMVTVLLQLINLRFQKEADSVFQALPKTTKVTFAILIVLGWICGFAIWVDDELYPAWAAGITIAMVFFACLFVASLASLVFPDALPSLSRSCQRLGKRIIDKLRSLFARIRNIT</sequence>
<proteinExistence type="predicted"/>
<feature type="transmembrane region" description="Helical" evidence="1">
    <location>
        <begin position="29"/>
        <end position="53"/>
    </location>
</feature>
<keyword evidence="1" id="KW-0472">Membrane</keyword>
<evidence type="ECO:0000313" key="3">
    <source>
        <dbReference type="Proteomes" id="UP000288805"/>
    </source>
</evidence>
<dbReference type="AlphaFoldDB" id="A0A438BQI0"/>
<dbReference type="Proteomes" id="UP000288805">
    <property type="component" value="Unassembled WGS sequence"/>
</dbReference>
<keyword evidence="1" id="KW-0812">Transmembrane</keyword>
<feature type="transmembrane region" description="Helical" evidence="1">
    <location>
        <begin position="112"/>
        <end position="130"/>
    </location>
</feature>
<evidence type="ECO:0000256" key="1">
    <source>
        <dbReference type="SAM" id="Phobius"/>
    </source>
</evidence>
<accession>A0A438BQI0</accession>